<dbReference type="EMBL" id="LVJI01000006">
    <property type="protein sequence ID" value="OAB47708.1"/>
    <property type="molecule type" value="Genomic_DNA"/>
</dbReference>
<gene>
    <name evidence="1" type="ORF">PBAT_05760</name>
</gene>
<reference evidence="1 2" key="1">
    <citation type="submission" date="2016-03" db="EMBL/GenBank/DDBJ databases">
        <title>Draft genome sequence of Paenibacillus antarcticus CECT 5836.</title>
        <authorList>
            <person name="Shin S.-K."/>
            <person name="Yi H."/>
        </authorList>
    </citation>
    <scope>NUCLEOTIDE SEQUENCE [LARGE SCALE GENOMIC DNA]</scope>
    <source>
        <strain evidence="1 2">CECT 5836</strain>
    </source>
</reference>
<dbReference type="Proteomes" id="UP000077355">
    <property type="component" value="Unassembled WGS sequence"/>
</dbReference>
<protein>
    <submittedName>
        <fullName evidence="1">Uncharacterized protein</fullName>
    </submittedName>
</protein>
<name>A0A168QEW1_9BACL</name>
<proteinExistence type="predicted"/>
<dbReference type="RefSeq" id="WP_068647401.1">
    <property type="nucleotide sequence ID" value="NZ_CP043611.1"/>
</dbReference>
<accession>A0A168QEW1</accession>
<dbReference type="Pfam" id="PF20074">
    <property type="entry name" value="DUF6470"/>
    <property type="match status" value="1"/>
</dbReference>
<comment type="caution">
    <text evidence="1">The sequence shown here is derived from an EMBL/GenBank/DDBJ whole genome shotgun (WGS) entry which is preliminary data.</text>
</comment>
<evidence type="ECO:0000313" key="1">
    <source>
        <dbReference type="EMBL" id="OAB47708.1"/>
    </source>
</evidence>
<organism evidence="1 2">
    <name type="scientific">Paenibacillus antarcticus</name>
    <dbReference type="NCBI Taxonomy" id="253703"/>
    <lineage>
        <taxon>Bacteria</taxon>
        <taxon>Bacillati</taxon>
        <taxon>Bacillota</taxon>
        <taxon>Bacilli</taxon>
        <taxon>Bacillales</taxon>
        <taxon>Paenibacillaceae</taxon>
        <taxon>Paenibacillus</taxon>
    </lineage>
</organism>
<dbReference type="InterPro" id="IPR045527">
    <property type="entry name" value="DUF6470"/>
</dbReference>
<keyword evidence="2" id="KW-1185">Reference proteome</keyword>
<evidence type="ECO:0000313" key="2">
    <source>
        <dbReference type="Proteomes" id="UP000077355"/>
    </source>
</evidence>
<dbReference type="AlphaFoldDB" id="A0A168QEW1"/>
<sequence>MKVSSLQIVQIRQTPALMGIDIDPGNYSIRQPQAELQMKTQPAVLEIHKYQPELSIDQSRAFEAYHGGFSMNKRIYSGIQQQFLQGIAERVQKGDRMASIQSSGNTVSEIFGTDWLPRPFPEIRGPASMDNVDIHFEIRSPELSFRPAESELNVVVNRPEIEFIRGQLNIYVKQYSSIQFTPPEVNVTM</sequence>